<dbReference type="AlphaFoldDB" id="A0A5B0R9B6"/>
<reference evidence="1 2" key="1">
    <citation type="submission" date="2019-05" db="EMBL/GenBank/DDBJ databases">
        <title>Emergence of the Ug99 lineage of the wheat stem rust pathogen through somatic hybridization.</title>
        <authorList>
            <person name="Li F."/>
            <person name="Upadhyaya N.M."/>
            <person name="Sperschneider J."/>
            <person name="Matny O."/>
            <person name="Nguyen-Phuc H."/>
            <person name="Mago R."/>
            <person name="Raley C."/>
            <person name="Miller M.E."/>
            <person name="Silverstein K.A.T."/>
            <person name="Henningsen E."/>
            <person name="Hirsch C.D."/>
            <person name="Visser B."/>
            <person name="Pretorius Z.A."/>
            <person name="Steffenson B.J."/>
            <person name="Schwessinger B."/>
            <person name="Dodds P.N."/>
            <person name="Figueroa M."/>
        </authorList>
    </citation>
    <scope>NUCLEOTIDE SEQUENCE [LARGE SCALE GENOMIC DNA]</scope>
    <source>
        <strain evidence="1 2">Ug99</strain>
    </source>
</reference>
<protein>
    <submittedName>
        <fullName evidence="1">Uncharacterized protein</fullName>
    </submittedName>
</protein>
<accession>A0A5B0R9B6</accession>
<dbReference type="Proteomes" id="UP000325313">
    <property type="component" value="Unassembled WGS sequence"/>
</dbReference>
<sequence length="114" mass="13257">MRQVLSRLIGIQLRANLDRTGSTIRDHRLYYSALASSVSPPRSSAPITNIEFDEEIERELARLPAKRAQEARRRLRNERRAEINGVSNTLMRFFLSSFRSLPRSKKNRSDSNWV</sequence>
<proteinExistence type="predicted"/>
<dbReference type="EMBL" id="VDEP01000236">
    <property type="protein sequence ID" value="KAA1122326.1"/>
    <property type="molecule type" value="Genomic_DNA"/>
</dbReference>
<evidence type="ECO:0000313" key="1">
    <source>
        <dbReference type="EMBL" id="KAA1122326.1"/>
    </source>
</evidence>
<comment type="caution">
    <text evidence="1">The sequence shown here is derived from an EMBL/GenBank/DDBJ whole genome shotgun (WGS) entry which is preliminary data.</text>
</comment>
<organism evidence="1 2">
    <name type="scientific">Puccinia graminis f. sp. tritici</name>
    <dbReference type="NCBI Taxonomy" id="56615"/>
    <lineage>
        <taxon>Eukaryota</taxon>
        <taxon>Fungi</taxon>
        <taxon>Dikarya</taxon>
        <taxon>Basidiomycota</taxon>
        <taxon>Pucciniomycotina</taxon>
        <taxon>Pucciniomycetes</taxon>
        <taxon>Pucciniales</taxon>
        <taxon>Pucciniaceae</taxon>
        <taxon>Puccinia</taxon>
    </lineage>
</organism>
<name>A0A5B0R9B6_PUCGR</name>
<gene>
    <name evidence="1" type="ORF">PGTUg99_036661</name>
</gene>
<evidence type="ECO:0000313" key="2">
    <source>
        <dbReference type="Proteomes" id="UP000325313"/>
    </source>
</evidence>